<dbReference type="GO" id="GO:0003677">
    <property type="term" value="F:DNA binding"/>
    <property type="evidence" value="ECO:0007669"/>
    <property type="project" value="UniProtKB-KW"/>
</dbReference>
<keyword evidence="8" id="KW-0234">DNA repair</keyword>
<keyword evidence="6" id="KW-0238">DNA-binding</keyword>
<dbReference type="GO" id="GO:0006281">
    <property type="term" value="P:DNA repair"/>
    <property type="evidence" value="ECO:0007669"/>
    <property type="project" value="UniProtKB-KW"/>
</dbReference>
<evidence type="ECO:0000256" key="8">
    <source>
        <dbReference type="ARBA" id="ARBA00023204"/>
    </source>
</evidence>
<evidence type="ECO:0000256" key="1">
    <source>
        <dbReference type="ARBA" id="ARBA00007484"/>
    </source>
</evidence>
<dbReference type="Gene3D" id="2.10.109.10">
    <property type="entry name" value="Umud Fragment, subunit A"/>
    <property type="match status" value="1"/>
</dbReference>
<evidence type="ECO:0000256" key="9">
    <source>
        <dbReference type="ARBA" id="ARBA00023236"/>
    </source>
</evidence>
<keyword evidence="4 10" id="KW-0068">Autocatalytic cleavage</keyword>
<keyword evidence="5" id="KW-0805">Transcription regulation</keyword>
<reference evidence="12" key="2">
    <citation type="submission" date="2021-04" db="EMBL/GenBank/DDBJ databases">
        <authorList>
            <person name="Gilroy R."/>
        </authorList>
    </citation>
    <scope>NUCLEOTIDE SEQUENCE</scope>
    <source>
        <strain evidence="12">CHK187-11901</strain>
    </source>
</reference>
<dbReference type="InterPro" id="IPR039418">
    <property type="entry name" value="LexA-like"/>
</dbReference>
<dbReference type="GO" id="GO:0016787">
    <property type="term" value="F:hydrolase activity"/>
    <property type="evidence" value="ECO:0007669"/>
    <property type="project" value="UniProtKB-KW"/>
</dbReference>
<proteinExistence type="inferred from homology"/>
<evidence type="ECO:0000256" key="10">
    <source>
        <dbReference type="RuleBase" id="RU003991"/>
    </source>
</evidence>
<dbReference type="InterPro" id="IPR036286">
    <property type="entry name" value="LexA/Signal_pep-like_sf"/>
</dbReference>
<gene>
    <name evidence="12" type="ORF">H9702_01010</name>
</gene>
<dbReference type="InterPro" id="IPR015927">
    <property type="entry name" value="Peptidase_S24_S26A/B/C"/>
</dbReference>
<dbReference type="GO" id="GO:0009432">
    <property type="term" value="P:SOS response"/>
    <property type="evidence" value="ECO:0007669"/>
    <property type="project" value="UniProtKB-KW"/>
</dbReference>
<dbReference type="CDD" id="cd00093">
    <property type="entry name" value="HTH_XRE"/>
    <property type="match status" value="1"/>
</dbReference>
<keyword evidence="7" id="KW-0804">Transcription</keyword>
<dbReference type="PRINTS" id="PR00726">
    <property type="entry name" value="LEXASERPTASE"/>
</dbReference>
<evidence type="ECO:0000313" key="12">
    <source>
        <dbReference type="EMBL" id="HJC35696.1"/>
    </source>
</evidence>
<protein>
    <submittedName>
        <fullName evidence="12">LexA repressor</fullName>
    </submittedName>
</protein>
<evidence type="ECO:0000256" key="4">
    <source>
        <dbReference type="ARBA" id="ARBA00022813"/>
    </source>
</evidence>
<sequence>MKLQQLIRRYKNQTHQTNEQLAKQFHVSENTVSRWLRGEVTSLQEETAHNVSAVLGFDVSAMLKGKAITLKQPVLGHVKAGYDLFLESDYLGEESVSDEEYQQGDFFLRISGNSMVMDGISDGSLVYVRRCDCVENGAIAVVAIGEEVTVKHFWKEQDRIILKAANPDVADRVFTAQEAQQLPVSVLGRVLFCKRYF</sequence>
<dbReference type="InterPro" id="IPR010982">
    <property type="entry name" value="Lambda_DNA-bd_dom_sf"/>
</dbReference>
<dbReference type="SUPFAM" id="SSF51306">
    <property type="entry name" value="LexA/Signal peptidase"/>
    <property type="match status" value="1"/>
</dbReference>
<dbReference type="InterPro" id="IPR006197">
    <property type="entry name" value="Peptidase_S24_LexA"/>
</dbReference>
<dbReference type="Gene3D" id="1.10.260.40">
    <property type="entry name" value="lambda repressor-like DNA-binding domains"/>
    <property type="match status" value="1"/>
</dbReference>
<dbReference type="GO" id="GO:0006355">
    <property type="term" value="P:regulation of DNA-templated transcription"/>
    <property type="evidence" value="ECO:0007669"/>
    <property type="project" value="InterPro"/>
</dbReference>
<dbReference type="Proteomes" id="UP000823896">
    <property type="component" value="Unassembled WGS sequence"/>
</dbReference>
<accession>A0A9D2NQK4</accession>
<dbReference type="AlphaFoldDB" id="A0A9D2NQK4"/>
<evidence type="ECO:0000259" key="11">
    <source>
        <dbReference type="PROSITE" id="PS50943"/>
    </source>
</evidence>
<dbReference type="EMBL" id="DWWM01000005">
    <property type="protein sequence ID" value="HJC35696.1"/>
    <property type="molecule type" value="Genomic_DNA"/>
</dbReference>
<dbReference type="InterPro" id="IPR001387">
    <property type="entry name" value="Cro/C1-type_HTH"/>
</dbReference>
<keyword evidence="3 10" id="KW-0378">Hydrolase</keyword>
<name>A0A9D2NQK4_9FIRM</name>
<evidence type="ECO:0000313" key="13">
    <source>
        <dbReference type="Proteomes" id="UP000823896"/>
    </source>
</evidence>
<dbReference type="PANTHER" id="PTHR40661:SF3">
    <property type="entry name" value="FELS-1 PROPHAGE TRANSCRIPTIONAL REGULATOR"/>
    <property type="match status" value="1"/>
</dbReference>
<evidence type="ECO:0000256" key="5">
    <source>
        <dbReference type="ARBA" id="ARBA00023015"/>
    </source>
</evidence>
<evidence type="ECO:0000256" key="6">
    <source>
        <dbReference type="ARBA" id="ARBA00023125"/>
    </source>
</evidence>
<comment type="caution">
    <text evidence="12">The sequence shown here is derived from an EMBL/GenBank/DDBJ whole genome shotgun (WGS) entry which is preliminary data.</text>
</comment>
<comment type="similarity">
    <text evidence="1 10">Belongs to the peptidase S24 family.</text>
</comment>
<organism evidence="12 13">
    <name type="scientific">Candidatus Merdibacter merdavium</name>
    <dbReference type="NCBI Taxonomy" id="2838692"/>
    <lineage>
        <taxon>Bacteria</taxon>
        <taxon>Bacillati</taxon>
        <taxon>Bacillota</taxon>
        <taxon>Erysipelotrichia</taxon>
        <taxon>Erysipelotrichales</taxon>
        <taxon>Erysipelotrichaceae</taxon>
        <taxon>Merdibacter</taxon>
    </lineage>
</organism>
<evidence type="ECO:0000256" key="2">
    <source>
        <dbReference type="ARBA" id="ARBA00022763"/>
    </source>
</evidence>
<dbReference type="SUPFAM" id="SSF47413">
    <property type="entry name" value="lambda repressor-like DNA-binding domains"/>
    <property type="match status" value="1"/>
</dbReference>
<dbReference type="PANTHER" id="PTHR40661">
    <property type="match status" value="1"/>
</dbReference>
<dbReference type="Pfam" id="PF00717">
    <property type="entry name" value="Peptidase_S24"/>
    <property type="match status" value="1"/>
</dbReference>
<reference evidence="12" key="1">
    <citation type="journal article" date="2021" name="PeerJ">
        <title>Extensive microbial diversity within the chicken gut microbiome revealed by metagenomics and culture.</title>
        <authorList>
            <person name="Gilroy R."/>
            <person name="Ravi A."/>
            <person name="Getino M."/>
            <person name="Pursley I."/>
            <person name="Horton D.L."/>
            <person name="Alikhan N.F."/>
            <person name="Baker D."/>
            <person name="Gharbi K."/>
            <person name="Hall N."/>
            <person name="Watson M."/>
            <person name="Adriaenssens E.M."/>
            <person name="Foster-Nyarko E."/>
            <person name="Jarju S."/>
            <person name="Secka A."/>
            <person name="Antonio M."/>
            <person name="Oren A."/>
            <person name="Chaudhuri R.R."/>
            <person name="La Ragione R."/>
            <person name="Hildebrand F."/>
            <person name="Pallen M.J."/>
        </authorList>
    </citation>
    <scope>NUCLEOTIDE SEQUENCE</scope>
    <source>
        <strain evidence="12">CHK187-11901</strain>
    </source>
</reference>
<feature type="domain" description="HTH cro/C1-type" evidence="11">
    <location>
        <begin position="19"/>
        <end position="62"/>
    </location>
</feature>
<evidence type="ECO:0000256" key="3">
    <source>
        <dbReference type="ARBA" id="ARBA00022801"/>
    </source>
</evidence>
<keyword evidence="2" id="KW-0227">DNA damage</keyword>
<dbReference type="CDD" id="cd06529">
    <property type="entry name" value="S24_LexA-like"/>
    <property type="match status" value="1"/>
</dbReference>
<evidence type="ECO:0000256" key="7">
    <source>
        <dbReference type="ARBA" id="ARBA00023163"/>
    </source>
</evidence>
<keyword evidence="9" id="KW-0742">SOS response</keyword>
<dbReference type="PROSITE" id="PS50943">
    <property type="entry name" value="HTH_CROC1"/>
    <property type="match status" value="1"/>
</dbReference>